<dbReference type="AlphaFoldDB" id="A0A518AU06"/>
<keyword evidence="1" id="KW-0175">Coiled coil</keyword>
<proteinExistence type="predicted"/>
<evidence type="ECO:0000313" key="3">
    <source>
        <dbReference type="Proteomes" id="UP000315750"/>
    </source>
</evidence>
<evidence type="ECO:0000313" key="2">
    <source>
        <dbReference type="EMBL" id="QDU58186.1"/>
    </source>
</evidence>
<name>A0A518AU06_9BACT</name>
<protein>
    <submittedName>
        <fullName evidence="2">Uncharacterized protein</fullName>
    </submittedName>
</protein>
<keyword evidence="3" id="KW-1185">Reference proteome</keyword>
<sequence>MAVAFEAVVDALESRHALLTPAEFHVSPEEWAILQTGVASGRSGQPRIESKHDVARLLQARRNCNRMLEEIGGWPEPLQAAQQKLEEAEKTLNETRATIEDLSVEAENEPALESQLRAITSRLAGLRERHSKANSDVIRIKRLYDCLCKSAPPILREVVERRATDLGVDASRRAAEHLAREIADEKRMSDQSNSQSLWSWLSPHTRYRIVWQAVKNLCPEALEVSSEGKKSLNRKRWSEFLESMREAIPAKEKKLAELHQEIEQLVEESREPIHAWINARQLEVSMLLPSD</sequence>
<dbReference type="Proteomes" id="UP000315750">
    <property type="component" value="Chromosome"/>
</dbReference>
<accession>A0A518AU06</accession>
<organism evidence="2 3">
    <name type="scientific">Aeoliella mucimassa</name>
    <dbReference type="NCBI Taxonomy" id="2527972"/>
    <lineage>
        <taxon>Bacteria</taxon>
        <taxon>Pseudomonadati</taxon>
        <taxon>Planctomycetota</taxon>
        <taxon>Planctomycetia</taxon>
        <taxon>Pirellulales</taxon>
        <taxon>Lacipirellulaceae</taxon>
        <taxon>Aeoliella</taxon>
    </lineage>
</organism>
<evidence type="ECO:0000256" key="1">
    <source>
        <dbReference type="SAM" id="Coils"/>
    </source>
</evidence>
<feature type="coiled-coil region" evidence="1">
    <location>
        <begin position="241"/>
        <end position="268"/>
    </location>
</feature>
<gene>
    <name evidence="2" type="ORF">Pan181_44190</name>
</gene>
<dbReference type="KEGG" id="amuc:Pan181_44190"/>
<dbReference type="EMBL" id="CP036278">
    <property type="protein sequence ID" value="QDU58186.1"/>
    <property type="molecule type" value="Genomic_DNA"/>
</dbReference>
<feature type="coiled-coil region" evidence="1">
    <location>
        <begin position="78"/>
        <end position="105"/>
    </location>
</feature>
<reference evidence="2 3" key="1">
    <citation type="submission" date="2019-02" db="EMBL/GenBank/DDBJ databases">
        <title>Deep-cultivation of Planctomycetes and their phenomic and genomic characterization uncovers novel biology.</title>
        <authorList>
            <person name="Wiegand S."/>
            <person name="Jogler M."/>
            <person name="Boedeker C."/>
            <person name="Pinto D."/>
            <person name="Vollmers J."/>
            <person name="Rivas-Marin E."/>
            <person name="Kohn T."/>
            <person name="Peeters S.H."/>
            <person name="Heuer A."/>
            <person name="Rast P."/>
            <person name="Oberbeckmann S."/>
            <person name="Bunk B."/>
            <person name="Jeske O."/>
            <person name="Meyerdierks A."/>
            <person name="Storesund J.E."/>
            <person name="Kallscheuer N."/>
            <person name="Luecker S."/>
            <person name="Lage O.M."/>
            <person name="Pohl T."/>
            <person name="Merkel B.J."/>
            <person name="Hornburger P."/>
            <person name="Mueller R.-W."/>
            <person name="Bruemmer F."/>
            <person name="Labrenz M."/>
            <person name="Spormann A.M."/>
            <person name="Op den Camp H."/>
            <person name="Overmann J."/>
            <person name="Amann R."/>
            <person name="Jetten M.S.M."/>
            <person name="Mascher T."/>
            <person name="Medema M.H."/>
            <person name="Devos D.P."/>
            <person name="Kaster A.-K."/>
            <person name="Ovreas L."/>
            <person name="Rohde M."/>
            <person name="Galperin M.Y."/>
            <person name="Jogler C."/>
        </authorList>
    </citation>
    <scope>NUCLEOTIDE SEQUENCE [LARGE SCALE GENOMIC DNA]</scope>
    <source>
        <strain evidence="2 3">Pan181</strain>
    </source>
</reference>